<evidence type="ECO:0000256" key="12">
    <source>
        <dbReference type="PROSITE-ProRule" id="PRU00473"/>
    </source>
</evidence>
<evidence type="ECO:0000256" key="5">
    <source>
        <dbReference type="ARBA" id="ARBA00022692"/>
    </source>
</evidence>
<dbReference type="PANTHER" id="PTHR30329:SF21">
    <property type="entry name" value="LIPOPROTEIN YIAD-RELATED"/>
    <property type="match status" value="1"/>
</dbReference>
<dbReference type="EMBL" id="PDKR01000001">
    <property type="protein sequence ID" value="PPI88763.1"/>
    <property type="molecule type" value="Genomic_DNA"/>
</dbReference>
<comment type="caution">
    <text evidence="15">The sequence shown here is derived from an EMBL/GenBank/DDBJ whole genome shotgun (WGS) entry which is preliminary data.</text>
</comment>
<evidence type="ECO:0000256" key="1">
    <source>
        <dbReference type="ARBA" id="ARBA00004571"/>
    </source>
</evidence>
<dbReference type="InterPro" id="IPR006664">
    <property type="entry name" value="OMP_bac"/>
</dbReference>
<keyword evidence="4" id="KW-1134">Transmembrane beta strand</keyword>
<proteinExistence type="inferred from homology"/>
<keyword evidence="8 12" id="KW-0472">Membrane</keyword>
<dbReference type="PANTHER" id="PTHR30329">
    <property type="entry name" value="STATOR ELEMENT OF FLAGELLAR MOTOR COMPLEX"/>
    <property type="match status" value="1"/>
</dbReference>
<dbReference type="SUPFAM" id="SSF56925">
    <property type="entry name" value="OMPA-like"/>
    <property type="match status" value="1"/>
</dbReference>
<dbReference type="Proteomes" id="UP000295937">
    <property type="component" value="Unassembled WGS sequence"/>
</dbReference>
<dbReference type="Gene3D" id="2.40.160.20">
    <property type="match status" value="1"/>
</dbReference>
<dbReference type="GO" id="GO:0006811">
    <property type="term" value="P:monoatomic ion transport"/>
    <property type="evidence" value="ECO:0007669"/>
    <property type="project" value="UniProtKB-KW"/>
</dbReference>
<dbReference type="Pfam" id="PF00691">
    <property type="entry name" value="OmpA"/>
    <property type="match status" value="1"/>
</dbReference>
<dbReference type="GO" id="GO:0009279">
    <property type="term" value="C:cell outer membrane"/>
    <property type="evidence" value="ECO:0007669"/>
    <property type="project" value="UniProtKB-SubCell"/>
</dbReference>
<name>A0A2P5T2H8_9GAMM</name>
<reference evidence="15 16" key="1">
    <citation type="journal article" date="2018" name="Genome Biol. Evol.">
        <title>Cladogenesis and Genomic Streamlining in Extracellular Endosymbionts of Tropical Stink Bugs.</title>
        <authorList>
            <person name="Otero-Bravo A."/>
            <person name="Goffredi S."/>
            <person name="Sabree Z.L."/>
        </authorList>
    </citation>
    <scope>NUCLEOTIDE SEQUENCE [LARGE SCALE GENOMIC DNA]</scope>
    <source>
        <strain evidence="15 16">SoEO</strain>
    </source>
</reference>
<dbReference type="GO" id="GO:0046930">
    <property type="term" value="C:pore complex"/>
    <property type="evidence" value="ECO:0007669"/>
    <property type="project" value="UniProtKB-KW"/>
</dbReference>
<comment type="subcellular location">
    <subcellularLocation>
        <location evidence="1">Cell outer membrane</location>
        <topology evidence="1">Multi-pass membrane protein</topology>
    </subcellularLocation>
</comment>
<dbReference type="CDD" id="cd07185">
    <property type="entry name" value="OmpA_C-like"/>
    <property type="match status" value="1"/>
</dbReference>
<keyword evidence="3" id="KW-0813">Transport</keyword>
<feature type="chain" id="PRO_5015157597" description="Outer membrane protein A" evidence="13">
    <location>
        <begin position="23"/>
        <end position="360"/>
    </location>
</feature>
<gene>
    <name evidence="15" type="ORF">CRV09_00385</name>
</gene>
<evidence type="ECO:0000259" key="14">
    <source>
        <dbReference type="PROSITE" id="PS51123"/>
    </source>
</evidence>
<evidence type="ECO:0000256" key="8">
    <source>
        <dbReference type="ARBA" id="ARBA00023136"/>
    </source>
</evidence>
<dbReference type="InterPro" id="IPR050330">
    <property type="entry name" value="Bact_OuterMem_StrucFunc"/>
</dbReference>
<dbReference type="InterPro" id="IPR006665">
    <property type="entry name" value="OmpA-like"/>
</dbReference>
<dbReference type="InterPro" id="IPR011250">
    <property type="entry name" value="OMP/PagP_B-barrel"/>
</dbReference>
<keyword evidence="13" id="KW-0732">Signal</keyword>
<dbReference type="InterPro" id="IPR002368">
    <property type="entry name" value="OmpA"/>
</dbReference>
<dbReference type="PROSITE" id="PS51123">
    <property type="entry name" value="OMPA_2"/>
    <property type="match status" value="1"/>
</dbReference>
<feature type="signal peptide" evidence="13">
    <location>
        <begin position="1"/>
        <end position="22"/>
    </location>
</feature>
<organism evidence="15 16">
    <name type="scientific">Candidatus Pantoea edessiphila</name>
    <dbReference type="NCBI Taxonomy" id="2044610"/>
    <lineage>
        <taxon>Bacteria</taxon>
        <taxon>Pseudomonadati</taxon>
        <taxon>Pseudomonadota</taxon>
        <taxon>Gammaproteobacteria</taxon>
        <taxon>Enterobacterales</taxon>
        <taxon>Erwiniaceae</taxon>
        <taxon>Pantoea</taxon>
    </lineage>
</organism>
<dbReference type="SUPFAM" id="SSF103088">
    <property type="entry name" value="OmpA-like"/>
    <property type="match status" value="1"/>
</dbReference>
<evidence type="ECO:0000313" key="16">
    <source>
        <dbReference type="Proteomes" id="UP000295937"/>
    </source>
</evidence>
<evidence type="ECO:0000256" key="6">
    <source>
        <dbReference type="ARBA" id="ARBA00023065"/>
    </source>
</evidence>
<evidence type="ECO:0000256" key="2">
    <source>
        <dbReference type="ARBA" id="ARBA00005710"/>
    </source>
</evidence>
<feature type="domain" description="OmpA-like" evidence="14">
    <location>
        <begin position="223"/>
        <end position="350"/>
    </location>
</feature>
<dbReference type="Gene3D" id="3.30.1330.60">
    <property type="entry name" value="OmpA-like domain"/>
    <property type="match status" value="1"/>
</dbReference>
<dbReference type="PRINTS" id="PR01022">
    <property type="entry name" value="OUTRMMBRANEA"/>
</dbReference>
<evidence type="ECO:0000256" key="7">
    <source>
        <dbReference type="ARBA" id="ARBA00023114"/>
    </source>
</evidence>
<dbReference type="InterPro" id="IPR000498">
    <property type="entry name" value="OmpA-like_TM_dom"/>
</dbReference>
<dbReference type="InterPro" id="IPR036737">
    <property type="entry name" value="OmpA-like_sf"/>
</dbReference>
<evidence type="ECO:0000256" key="10">
    <source>
        <dbReference type="ARBA" id="ARBA00023237"/>
    </source>
</evidence>
<evidence type="ECO:0000313" key="15">
    <source>
        <dbReference type="EMBL" id="PPI88763.1"/>
    </source>
</evidence>
<dbReference type="NCBIfam" id="NF008071">
    <property type="entry name" value="PRK10808.1"/>
    <property type="match status" value="1"/>
</dbReference>
<keyword evidence="7" id="KW-0626">Porin</keyword>
<dbReference type="OrthoDB" id="1149075at2"/>
<accession>A0A2P5T2H8</accession>
<dbReference type="AlphaFoldDB" id="A0A2P5T2H8"/>
<keyword evidence="9" id="KW-1015">Disulfide bond</keyword>
<dbReference type="RefSeq" id="WP_136132189.1">
    <property type="nucleotide sequence ID" value="NZ_PDKR01000001.1"/>
</dbReference>
<keyword evidence="6" id="KW-0406">Ion transport</keyword>
<evidence type="ECO:0000256" key="4">
    <source>
        <dbReference type="ARBA" id="ARBA00022452"/>
    </source>
</evidence>
<dbReference type="Pfam" id="PF01389">
    <property type="entry name" value="OmpA_membrane"/>
    <property type="match status" value="1"/>
</dbReference>
<protein>
    <recommendedName>
        <fullName evidence="11">Outer membrane protein A</fullName>
    </recommendedName>
</protein>
<evidence type="ECO:0000256" key="9">
    <source>
        <dbReference type="ARBA" id="ARBA00023157"/>
    </source>
</evidence>
<sequence>MKKIVNTAVAVLLAGFSIFVKAMPQKEVWYIGSKLGWSHFYNTDEHYGMYLSNDGNTYKNTSSNNFFFGFQANPNIGFEFNYDVLGSVAYGGHKIVGEFRPYDFNATFKLSYPIFGYLDVYARIGGMLWYATSDQIKISNDNFLENSDSGLYPYPLIAGGLEYFIHKNVALRLDLQWINIIGNKYTLGSQPRNGLLSVGFSYIFNPHDLPRSIYTYKKTPLYKDVKHFNLQADILFKFNDFALTNEGEQVLDKLYDQLEDLDRSTDLIIVGFTDKIGSHKYNQQLSNKRAKSVLNYLVSKGIYSDRMSINSNGKSHSITKSNCDNIKERKSIIECLAPDRRVEINIKNNINNNLKDILDY</sequence>
<comment type="similarity">
    <text evidence="2">Belongs to the outer membrane OOP (TC 1.B.6) superfamily. OmpA family.</text>
</comment>
<evidence type="ECO:0000256" key="13">
    <source>
        <dbReference type="SAM" id="SignalP"/>
    </source>
</evidence>
<evidence type="ECO:0000256" key="11">
    <source>
        <dbReference type="ARBA" id="ARBA00029539"/>
    </source>
</evidence>
<dbReference type="GO" id="GO:0015288">
    <property type="term" value="F:porin activity"/>
    <property type="evidence" value="ECO:0007669"/>
    <property type="project" value="UniProtKB-KW"/>
</dbReference>
<dbReference type="PRINTS" id="PR01021">
    <property type="entry name" value="OMPADOMAIN"/>
</dbReference>
<keyword evidence="10" id="KW-0998">Cell outer membrane</keyword>
<keyword evidence="5" id="KW-0812">Transmembrane</keyword>
<evidence type="ECO:0000256" key="3">
    <source>
        <dbReference type="ARBA" id="ARBA00022448"/>
    </source>
</evidence>